<dbReference type="Proteomes" id="UP000321440">
    <property type="component" value="Unassembled WGS sequence"/>
</dbReference>
<evidence type="ECO:0000313" key="1">
    <source>
        <dbReference type="EMBL" id="GEN46656.1"/>
    </source>
</evidence>
<reference evidence="1 2" key="1">
    <citation type="submission" date="2019-07" db="EMBL/GenBank/DDBJ databases">
        <title>Whole genome shotgun sequence of Alkalibacillus haloalkaliphilus NBRC 103110.</title>
        <authorList>
            <person name="Hosoyama A."/>
            <person name="Uohara A."/>
            <person name="Ohji S."/>
            <person name="Ichikawa N."/>
        </authorList>
    </citation>
    <scope>NUCLEOTIDE SEQUENCE [LARGE SCALE GENOMIC DNA]</scope>
    <source>
        <strain evidence="1 2">NBRC 103110</strain>
    </source>
</reference>
<organism evidence="1 2">
    <name type="scientific">Alkalibacillus haloalkaliphilus</name>
    <dbReference type="NCBI Taxonomy" id="94136"/>
    <lineage>
        <taxon>Bacteria</taxon>
        <taxon>Bacillati</taxon>
        <taxon>Bacillota</taxon>
        <taxon>Bacilli</taxon>
        <taxon>Bacillales</taxon>
        <taxon>Bacillaceae</taxon>
        <taxon>Alkalibacillus</taxon>
    </lineage>
</organism>
<name>A0A511W6D9_9BACI</name>
<evidence type="ECO:0008006" key="3">
    <source>
        <dbReference type="Google" id="ProtNLM"/>
    </source>
</evidence>
<comment type="caution">
    <text evidence="1">The sequence shown here is derived from an EMBL/GenBank/DDBJ whole genome shotgun (WGS) entry which is preliminary data.</text>
</comment>
<keyword evidence="2" id="KW-1185">Reference proteome</keyword>
<proteinExistence type="predicted"/>
<sequence>MFMKDFGICSRCGQMTYIAYDFCRNCYNEEEETIHEIKTYLRTHPRANAMDISSGTGISISKITRLIKNGMIV</sequence>
<evidence type="ECO:0000313" key="2">
    <source>
        <dbReference type="Proteomes" id="UP000321440"/>
    </source>
</evidence>
<gene>
    <name evidence="1" type="ORF">AHA02nite_24320</name>
</gene>
<accession>A0A511W6D9</accession>
<dbReference type="AlphaFoldDB" id="A0A511W6D9"/>
<dbReference type="EMBL" id="BJYA01000017">
    <property type="protein sequence ID" value="GEN46656.1"/>
    <property type="molecule type" value="Genomic_DNA"/>
</dbReference>
<protein>
    <recommendedName>
        <fullName evidence="3">Flagellar protein</fullName>
    </recommendedName>
</protein>